<dbReference type="InterPro" id="IPR026913">
    <property type="entry name" value="METTL24"/>
</dbReference>
<name>A0AAN9AQE9_9CAEN</name>
<dbReference type="PANTHER" id="PTHR32026:SF10">
    <property type="entry name" value="METHYLTRANSFERASE-LIKE PROTEIN 24-RELATED"/>
    <property type="match status" value="1"/>
</dbReference>
<dbReference type="Proteomes" id="UP001374579">
    <property type="component" value="Unassembled WGS sequence"/>
</dbReference>
<protein>
    <recommendedName>
        <fullName evidence="1">Methyltransferase domain-containing protein</fullName>
    </recommendedName>
</protein>
<dbReference type="PANTHER" id="PTHR32026">
    <property type="entry name" value="METHYLTRANSFERASE-LIKE PROTEIN 24"/>
    <property type="match status" value="1"/>
</dbReference>
<dbReference type="Pfam" id="PF13383">
    <property type="entry name" value="Methyltransf_22"/>
    <property type="match status" value="1"/>
</dbReference>
<keyword evidence="3" id="KW-1185">Reference proteome</keyword>
<organism evidence="2 3">
    <name type="scientific">Littorina saxatilis</name>
    <dbReference type="NCBI Taxonomy" id="31220"/>
    <lineage>
        <taxon>Eukaryota</taxon>
        <taxon>Metazoa</taxon>
        <taxon>Spiralia</taxon>
        <taxon>Lophotrochozoa</taxon>
        <taxon>Mollusca</taxon>
        <taxon>Gastropoda</taxon>
        <taxon>Caenogastropoda</taxon>
        <taxon>Littorinimorpha</taxon>
        <taxon>Littorinoidea</taxon>
        <taxon>Littorinidae</taxon>
        <taxon>Littorina</taxon>
    </lineage>
</organism>
<dbReference type="InterPro" id="IPR029063">
    <property type="entry name" value="SAM-dependent_MTases_sf"/>
</dbReference>
<reference evidence="2 3" key="1">
    <citation type="submission" date="2024-02" db="EMBL/GenBank/DDBJ databases">
        <title>Chromosome-scale genome assembly of the rough periwinkle Littorina saxatilis.</title>
        <authorList>
            <person name="De Jode A."/>
            <person name="Faria R."/>
            <person name="Formenti G."/>
            <person name="Sims Y."/>
            <person name="Smith T.P."/>
            <person name="Tracey A."/>
            <person name="Wood J.M.D."/>
            <person name="Zagrodzka Z.B."/>
            <person name="Johannesson K."/>
            <person name="Butlin R.K."/>
            <person name="Leder E.H."/>
        </authorList>
    </citation>
    <scope>NUCLEOTIDE SEQUENCE [LARGE SCALE GENOMIC DNA]</scope>
    <source>
        <strain evidence="2">Snail1</strain>
        <tissue evidence="2">Muscle</tissue>
    </source>
</reference>
<gene>
    <name evidence="2" type="ORF">V1264_008978</name>
</gene>
<sequence length="331" mass="37846">MMNIFRTSGRNGVVMALGVLVLLFLAVVIFYSGGSLSWADRVPESGPLPLFGYQNREILGGSKATEHPDMRDFRLLGKVKRLPTTEELQKVDDKLLMYIYHSYLDNTDYRCHRKLRLGKVGDGGWEVCDDYEFRPLQPCVVYSFGIHDDFSFDDEAGRLYGCDVFSFDPSMESKNHQRSEKVRFYNLGLGGSGGISSLPFNTAPIARKEGWRIETLSSIKALLKHHNETIDILKMDIELSEWPALADILATGELTKVRQLLIEYHLPGSEAYYVRHNLPILSQIEALGFRRYYTHLNPMCEPMPNVYTVNRTGCYELYYVNTHFAPQHPSR</sequence>
<accession>A0AAN9AQE9</accession>
<proteinExistence type="predicted"/>
<dbReference type="AlphaFoldDB" id="A0AAN9AQE9"/>
<dbReference type="InterPro" id="IPR025714">
    <property type="entry name" value="Methyltranfer_dom"/>
</dbReference>
<evidence type="ECO:0000313" key="3">
    <source>
        <dbReference type="Proteomes" id="UP001374579"/>
    </source>
</evidence>
<feature type="domain" description="Methyltransferase" evidence="1">
    <location>
        <begin position="103"/>
        <end position="272"/>
    </location>
</feature>
<comment type="caution">
    <text evidence="2">The sequence shown here is derived from an EMBL/GenBank/DDBJ whole genome shotgun (WGS) entry which is preliminary data.</text>
</comment>
<evidence type="ECO:0000259" key="1">
    <source>
        <dbReference type="Pfam" id="PF13383"/>
    </source>
</evidence>
<evidence type="ECO:0000313" key="2">
    <source>
        <dbReference type="EMBL" id="KAK7091273.1"/>
    </source>
</evidence>
<dbReference type="SUPFAM" id="SSF53335">
    <property type="entry name" value="S-adenosyl-L-methionine-dependent methyltransferases"/>
    <property type="match status" value="1"/>
</dbReference>
<dbReference type="EMBL" id="JBAMIC010000022">
    <property type="protein sequence ID" value="KAK7091273.1"/>
    <property type="molecule type" value="Genomic_DNA"/>
</dbReference>